<dbReference type="EC" id="2.1.1.163" evidence="6"/>
<dbReference type="PANTHER" id="PTHR43591">
    <property type="entry name" value="METHYLTRANSFERASE"/>
    <property type="match status" value="1"/>
</dbReference>
<dbReference type="GO" id="GO:0043770">
    <property type="term" value="F:demethylmenaquinone methyltransferase activity"/>
    <property type="evidence" value="ECO:0007669"/>
    <property type="project" value="UniProtKB-EC"/>
</dbReference>
<feature type="compositionally biased region" description="Polar residues" evidence="7">
    <location>
        <begin position="1"/>
        <end position="39"/>
    </location>
</feature>
<comment type="catalytic activity">
    <reaction evidence="6">
        <text>a 2-methoxy-6-(all-trans-polyprenyl)benzene-1,4-diol + S-adenosyl-L-methionine = a 5-methoxy-2-methyl-3-(all-trans-polyprenyl)benzene-1,4-diol + S-adenosyl-L-homocysteine + H(+)</text>
        <dbReference type="Rhea" id="RHEA:28286"/>
        <dbReference type="Rhea" id="RHEA-COMP:10858"/>
        <dbReference type="Rhea" id="RHEA-COMP:10859"/>
        <dbReference type="ChEBI" id="CHEBI:15378"/>
        <dbReference type="ChEBI" id="CHEBI:57856"/>
        <dbReference type="ChEBI" id="CHEBI:59789"/>
        <dbReference type="ChEBI" id="CHEBI:84166"/>
        <dbReference type="ChEBI" id="CHEBI:84167"/>
        <dbReference type="EC" id="2.1.1.201"/>
    </reaction>
</comment>
<keyword evidence="9" id="KW-1185">Reference proteome</keyword>
<feature type="binding site" evidence="6">
    <location>
        <position position="131"/>
    </location>
    <ligand>
        <name>S-adenosyl-L-methionine</name>
        <dbReference type="ChEBI" id="CHEBI:59789"/>
    </ligand>
</feature>
<protein>
    <recommendedName>
        <fullName evidence="6">Ubiquinone/menaquinone biosynthesis C-methyltransferase UbiE</fullName>
        <ecNumber evidence="6">2.1.1.163</ecNumber>
        <ecNumber evidence="6">2.1.1.201</ecNumber>
    </recommendedName>
    <alternativeName>
        <fullName evidence="6">2-methoxy-6-polyprenyl-1,4-benzoquinol methylase</fullName>
    </alternativeName>
    <alternativeName>
        <fullName evidence="6">Demethylmenaquinone methyltransferase</fullName>
    </alternativeName>
</protein>
<comment type="caution">
    <text evidence="8">The sequence shown here is derived from an EMBL/GenBank/DDBJ whole genome shotgun (WGS) entry which is preliminary data.</text>
</comment>
<dbReference type="RefSeq" id="WP_354010601.1">
    <property type="nucleotide sequence ID" value="NZ_JBEWTA010000001.1"/>
</dbReference>
<evidence type="ECO:0000256" key="1">
    <source>
        <dbReference type="ARBA" id="ARBA00022428"/>
    </source>
</evidence>
<sequence>MTSSHDSGRPSSEFNNNDGECRTTHQVRSNVQSNVQSNVRDQESTHFGFREVPPDEKESLVAGVFHSVANNYDVMNDLMSMGVHRLWKRFAIELSAVRRGHQVLDIAGGTGDLTKQFARRVGDSGRVVLADINDSMLKVGRDRLVDAGIAGNIEYVQANAECLPFPDNTFDCITIAFGLRNVTDKPAALASMCRVLKPGGRLLVLEFSKTRNPLLTKVYDTYSFNLLPVMGKLIANDSESYKYLAESIRKHPDQDTLESMMKDAGFVNTTYHNMTGGIVALHKGVKP</sequence>
<dbReference type="EC" id="2.1.1.201" evidence="6"/>
<dbReference type="InterPro" id="IPR029063">
    <property type="entry name" value="SAM-dependent_MTases_sf"/>
</dbReference>
<evidence type="ECO:0000256" key="4">
    <source>
        <dbReference type="ARBA" id="ARBA00022688"/>
    </source>
</evidence>
<dbReference type="NCBIfam" id="NF001240">
    <property type="entry name" value="PRK00216.1-1"/>
    <property type="match status" value="1"/>
</dbReference>
<evidence type="ECO:0000256" key="5">
    <source>
        <dbReference type="ARBA" id="ARBA00022691"/>
    </source>
</evidence>
<evidence type="ECO:0000256" key="2">
    <source>
        <dbReference type="ARBA" id="ARBA00022603"/>
    </source>
</evidence>
<comment type="catalytic activity">
    <reaction evidence="6">
        <text>a 2-demethylmenaquinol + S-adenosyl-L-methionine = a menaquinol + S-adenosyl-L-homocysteine + H(+)</text>
        <dbReference type="Rhea" id="RHEA:42640"/>
        <dbReference type="Rhea" id="RHEA-COMP:9539"/>
        <dbReference type="Rhea" id="RHEA-COMP:9563"/>
        <dbReference type="ChEBI" id="CHEBI:15378"/>
        <dbReference type="ChEBI" id="CHEBI:18151"/>
        <dbReference type="ChEBI" id="CHEBI:55437"/>
        <dbReference type="ChEBI" id="CHEBI:57856"/>
        <dbReference type="ChEBI" id="CHEBI:59789"/>
        <dbReference type="EC" id="2.1.1.163"/>
    </reaction>
</comment>
<dbReference type="Pfam" id="PF01209">
    <property type="entry name" value="Ubie_methyltran"/>
    <property type="match status" value="1"/>
</dbReference>
<name>A0ABV2SER1_9GAMM</name>
<accession>A0ABV2SER1</accession>
<evidence type="ECO:0000256" key="3">
    <source>
        <dbReference type="ARBA" id="ARBA00022679"/>
    </source>
</evidence>
<dbReference type="InterPro" id="IPR023576">
    <property type="entry name" value="UbiE/COQ5_MeTrFase_CS"/>
</dbReference>
<dbReference type="PROSITE" id="PS51608">
    <property type="entry name" value="SAM_MT_UBIE"/>
    <property type="match status" value="1"/>
</dbReference>
<proteinExistence type="inferred from homology"/>
<comment type="function">
    <text evidence="6">Methyltransferase required for the conversion of demethylmenaquinol (DMKH2) to menaquinol (MKH2) and the conversion of 2-polyprenyl-6-methoxy-1,4-benzoquinol (DDMQH2) to 2-polyprenyl-3-methyl-6-methoxy-1,4-benzoquinol (DMQH2).</text>
</comment>
<dbReference type="SUPFAM" id="SSF53335">
    <property type="entry name" value="S-adenosyl-L-methionine-dependent methyltransferases"/>
    <property type="match status" value="1"/>
</dbReference>
<dbReference type="Proteomes" id="UP001549366">
    <property type="component" value="Unassembled WGS sequence"/>
</dbReference>
<evidence type="ECO:0000313" key="8">
    <source>
        <dbReference type="EMBL" id="MET4756249.1"/>
    </source>
</evidence>
<feature type="compositionally biased region" description="Basic and acidic residues" evidence="7">
    <location>
        <begin position="40"/>
        <end position="50"/>
    </location>
</feature>
<dbReference type="HAMAP" id="MF_01813">
    <property type="entry name" value="MenG_UbiE_methyltr"/>
    <property type="match status" value="1"/>
</dbReference>
<evidence type="ECO:0000313" key="9">
    <source>
        <dbReference type="Proteomes" id="UP001549366"/>
    </source>
</evidence>
<dbReference type="PROSITE" id="PS01183">
    <property type="entry name" value="UBIE_1"/>
    <property type="match status" value="1"/>
</dbReference>
<dbReference type="CDD" id="cd02440">
    <property type="entry name" value="AdoMet_MTases"/>
    <property type="match status" value="1"/>
</dbReference>
<dbReference type="Gene3D" id="3.40.50.150">
    <property type="entry name" value="Vaccinia Virus protein VP39"/>
    <property type="match status" value="1"/>
</dbReference>
<dbReference type="GO" id="GO:0032259">
    <property type="term" value="P:methylation"/>
    <property type="evidence" value="ECO:0007669"/>
    <property type="project" value="UniProtKB-KW"/>
</dbReference>
<gene>
    <name evidence="6" type="primary">ubiE</name>
    <name evidence="8" type="ORF">V5J35_001441</name>
</gene>
<dbReference type="GO" id="GO:0008425">
    <property type="term" value="F:2-methoxy-6-polyprenyl-1,4-benzoquinol methyltransferase activity"/>
    <property type="evidence" value="ECO:0007669"/>
    <property type="project" value="UniProtKB-EC"/>
</dbReference>
<dbReference type="PANTHER" id="PTHR43591:SF24">
    <property type="entry name" value="2-METHOXY-6-POLYPRENYL-1,4-BENZOQUINOL METHYLASE, MITOCHONDRIAL"/>
    <property type="match status" value="1"/>
</dbReference>
<keyword evidence="2 6" id="KW-0489">Methyltransferase</keyword>
<comment type="pathway">
    <text evidence="6">Quinol/quinone metabolism; menaquinone biosynthesis; menaquinol from 1,4-dihydroxy-2-naphthoate: step 2/2.</text>
</comment>
<dbReference type="PROSITE" id="PS01184">
    <property type="entry name" value="UBIE_2"/>
    <property type="match status" value="1"/>
</dbReference>
<evidence type="ECO:0000256" key="7">
    <source>
        <dbReference type="SAM" id="MobiDB-lite"/>
    </source>
</evidence>
<feature type="region of interest" description="Disordered" evidence="7">
    <location>
        <begin position="1"/>
        <end position="50"/>
    </location>
</feature>
<dbReference type="NCBIfam" id="NF001242">
    <property type="entry name" value="PRK00216.1-3"/>
    <property type="match status" value="1"/>
</dbReference>
<comment type="caution">
    <text evidence="6">Lacks conserved residue(s) required for the propagation of feature annotation.</text>
</comment>
<comment type="pathway">
    <text evidence="6">Cofactor biosynthesis; ubiquinone biosynthesis.</text>
</comment>
<organism evidence="8 9">
    <name type="scientific">Endozoicomonas lisbonensis</name>
    <dbReference type="NCBI Taxonomy" id="3120522"/>
    <lineage>
        <taxon>Bacteria</taxon>
        <taxon>Pseudomonadati</taxon>
        <taxon>Pseudomonadota</taxon>
        <taxon>Gammaproteobacteria</taxon>
        <taxon>Oceanospirillales</taxon>
        <taxon>Endozoicomonadaceae</taxon>
        <taxon>Endozoicomonas</taxon>
    </lineage>
</organism>
<evidence type="ECO:0000256" key="6">
    <source>
        <dbReference type="HAMAP-Rule" id="MF_01813"/>
    </source>
</evidence>
<keyword evidence="1 6" id="KW-0474">Menaquinone biosynthesis</keyword>
<feature type="binding site" evidence="6">
    <location>
        <position position="110"/>
    </location>
    <ligand>
        <name>S-adenosyl-L-methionine</name>
        <dbReference type="ChEBI" id="CHEBI:59789"/>
    </ligand>
</feature>
<keyword evidence="4 6" id="KW-0831">Ubiquinone biosynthesis</keyword>
<dbReference type="EMBL" id="JBEWTB010000002">
    <property type="protein sequence ID" value="MET4756249.1"/>
    <property type="molecule type" value="Genomic_DNA"/>
</dbReference>
<keyword evidence="3 6" id="KW-0808">Transferase</keyword>
<dbReference type="NCBIfam" id="NF001244">
    <property type="entry name" value="PRK00216.1-5"/>
    <property type="match status" value="1"/>
</dbReference>
<dbReference type="InterPro" id="IPR004033">
    <property type="entry name" value="UbiE/COQ5_MeTrFase"/>
</dbReference>
<comment type="similarity">
    <text evidence="6">Belongs to the class I-like SAM-binding methyltransferase superfamily. MenG/UbiE family.</text>
</comment>
<reference evidence="8 9" key="1">
    <citation type="submission" date="2024-06" db="EMBL/GenBank/DDBJ databases">
        <title>Genomic Encyclopedia of Type Strains, Phase V (KMG-V): Genome sequencing to study the core and pangenomes of soil and plant-associated prokaryotes.</title>
        <authorList>
            <person name="Whitman W."/>
        </authorList>
    </citation>
    <scope>NUCLEOTIDE SEQUENCE [LARGE SCALE GENOMIC DNA]</scope>
    <source>
        <strain evidence="8 9">NE40</strain>
    </source>
</reference>
<dbReference type="NCBIfam" id="TIGR01934">
    <property type="entry name" value="MenG_MenH_UbiE"/>
    <property type="match status" value="1"/>
</dbReference>
<keyword evidence="5 6" id="KW-0949">S-adenosyl-L-methionine</keyword>
<feature type="binding site" evidence="6">
    <location>
        <begin position="159"/>
        <end position="160"/>
    </location>
    <ligand>
        <name>S-adenosyl-L-methionine</name>
        <dbReference type="ChEBI" id="CHEBI:59789"/>
    </ligand>
</feature>